<organism evidence="10 11">
    <name type="scientific">Jingyaoa shaoxingensis</name>
    <dbReference type="NCBI Taxonomy" id="2763671"/>
    <lineage>
        <taxon>Bacteria</taxon>
        <taxon>Bacillati</taxon>
        <taxon>Bacillota</taxon>
        <taxon>Clostridia</taxon>
        <taxon>Lachnospirales</taxon>
        <taxon>Lachnospiraceae</taxon>
        <taxon>Jingyaoa</taxon>
    </lineage>
</organism>
<evidence type="ECO:0000313" key="10">
    <source>
        <dbReference type="EMBL" id="MBC8571925.1"/>
    </source>
</evidence>
<dbReference type="InterPro" id="IPR003439">
    <property type="entry name" value="ABC_transporter-like_ATP-bd"/>
</dbReference>
<reference evidence="10 11" key="1">
    <citation type="submission" date="2020-08" db="EMBL/GenBank/DDBJ databases">
        <title>Genome public.</title>
        <authorList>
            <person name="Liu C."/>
            <person name="Sun Q."/>
        </authorList>
    </citation>
    <scope>NUCLEOTIDE SEQUENCE [LARGE SCALE GENOMIC DNA]</scope>
    <source>
        <strain evidence="10 11">NSJ-46</strain>
    </source>
</reference>
<dbReference type="InterPro" id="IPR039421">
    <property type="entry name" value="Type_1_exporter"/>
</dbReference>
<feature type="domain" description="ABC transporter" evidence="8">
    <location>
        <begin position="336"/>
        <end position="571"/>
    </location>
</feature>
<feature type="transmembrane region" description="Helical" evidence="7">
    <location>
        <begin position="55"/>
        <end position="73"/>
    </location>
</feature>
<feature type="domain" description="ABC transmembrane type-1" evidence="9">
    <location>
        <begin position="22"/>
        <end position="301"/>
    </location>
</feature>
<dbReference type="InterPro" id="IPR036640">
    <property type="entry name" value="ABC1_TM_sf"/>
</dbReference>
<gene>
    <name evidence="10" type="ORF">H8716_02310</name>
</gene>
<evidence type="ECO:0000313" key="11">
    <source>
        <dbReference type="Proteomes" id="UP000657421"/>
    </source>
</evidence>
<dbReference type="Gene3D" id="1.20.1560.10">
    <property type="entry name" value="ABC transporter type 1, transmembrane domain"/>
    <property type="match status" value="1"/>
</dbReference>
<keyword evidence="3" id="KW-0547">Nucleotide-binding</keyword>
<sequence>MNHFFRLVYFLKYAKKETAIRILLGLGIVGAQFSQTWFLAKMVIAVCEKRNMKEILLFFLAEFLSLFIRAGLIKYQEYFLKKYAAKVKNEIRSQILDKIMVLGPSFKNDQRTGNLQSLITDGVESLEAFLTQYIPQIAVVIFTTIFVTTFMCRLDRTVGLLLFFMSAVTVIVPHVFMPAVSDVMVLYWKEYAQLNAQYIDDMQGMSTLKSLGVSKKEGKRLKDQAIGFAAESMRNLGISLSDSTLITICITAGTSISILLSAIHVAQGKIPYAVLIQVLFLAGECLKPMNDLSIYWHNSYTGLSVAEELLYVLDYPVPEKTKENLQTTGIGEKPEIVLRNLSFQYEKDGADVLKNVDMVFESGKVTAIAGKSGSGKSTIVNLLLGFYETEKNRIQIDGKALESFESDYLRSQISVVFQDSFLFYGTVRDNIRMARPEASDAEIIQAAMAANVHEFIVNLPNGYDTLVGERGATLSGGERQRIAIARAILKNAPILILDEATSSVDCKNEQEIQNALKEAMKDRTTLVIAHRMTTIEDADRIYVMQNGLVEGCGTHEELLQKDQIYQNLVRAQSYE</sequence>
<dbReference type="InterPro" id="IPR011527">
    <property type="entry name" value="ABC1_TM_dom"/>
</dbReference>
<dbReference type="InterPro" id="IPR027417">
    <property type="entry name" value="P-loop_NTPase"/>
</dbReference>
<evidence type="ECO:0000256" key="2">
    <source>
        <dbReference type="ARBA" id="ARBA00022692"/>
    </source>
</evidence>
<dbReference type="SUPFAM" id="SSF52540">
    <property type="entry name" value="P-loop containing nucleoside triphosphate hydrolases"/>
    <property type="match status" value="1"/>
</dbReference>
<dbReference type="PROSITE" id="PS50893">
    <property type="entry name" value="ABC_TRANSPORTER_2"/>
    <property type="match status" value="1"/>
</dbReference>
<dbReference type="PANTHER" id="PTHR24221">
    <property type="entry name" value="ATP-BINDING CASSETTE SUB-FAMILY B"/>
    <property type="match status" value="1"/>
</dbReference>
<comment type="subcellular location">
    <subcellularLocation>
        <location evidence="1">Cell membrane</location>
        <topology evidence="1">Multi-pass membrane protein</topology>
    </subcellularLocation>
</comment>
<name>A0ABR7N6A3_9FIRM</name>
<dbReference type="Proteomes" id="UP000657421">
    <property type="component" value="Unassembled WGS sequence"/>
</dbReference>
<dbReference type="Gene3D" id="3.40.50.300">
    <property type="entry name" value="P-loop containing nucleotide triphosphate hydrolases"/>
    <property type="match status" value="1"/>
</dbReference>
<dbReference type="SMART" id="SM00382">
    <property type="entry name" value="AAA"/>
    <property type="match status" value="1"/>
</dbReference>
<dbReference type="EMBL" id="JACRSZ010000001">
    <property type="protein sequence ID" value="MBC8571925.1"/>
    <property type="molecule type" value="Genomic_DNA"/>
</dbReference>
<dbReference type="SUPFAM" id="SSF90123">
    <property type="entry name" value="ABC transporter transmembrane region"/>
    <property type="match status" value="1"/>
</dbReference>
<feature type="transmembrane region" description="Helical" evidence="7">
    <location>
        <begin position="133"/>
        <end position="151"/>
    </location>
</feature>
<keyword evidence="2 7" id="KW-0812">Transmembrane</keyword>
<dbReference type="PROSITE" id="PS00211">
    <property type="entry name" value="ABC_TRANSPORTER_1"/>
    <property type="match status" value="1"/>
</dbReference>
<dbReference type="RefSeq" id="WP_249306919.1">
    <property type="nucleotide sequence ID" value="NZ_JACRSZ010000001.1"/>
</dbReference>
<keyword evidence="11" id="KW-1185">Reference proteome</keyword>
<evidence type="ECO:0000256" key="5">
    <source>
        <dbReference type="ARBA" id="ARBA00022989"/>
    </source>
</evidence>
<dbReference type="InterPro" id="IPR003593">
    <property type="entry name" value="AAA+_ATPase"/>
</dbReference>
<evidence type="ECO:0000256" key="1">
    <source>
        <dbReference type="ARBA" id="ARBA00004651"/>
    </source>
</evidence>
<evidence type="ECO:0000256" key="3">
    <source>
        <dbReference type="ARBA" id="ARBA00022741"/>
    </source>
</evidence>
<dbReference type="GO" id="GO:0005524">
    <property type="term" value="F:ATP binding"/>
    <property type="evidence" value="ECO:0007669"/>
    <property type="project" value="UniProtKB-KW"/>
</dbReference>
<dbReference type="PROSITE" id="PS50929">
    <property type="entry name" value="ABC_TM1F"/>
    <property type="match status" value="1"/>
</dbReference>
<evidence type="ECO:0000259" key="9">
    <source>
        <dbReference type="PROSITE" id="PS50929"/>
    </source>
</evidence>
<feature type="transmembrane region" description="Helical" evidence="7">
    <location>
        <begin position="158"/>
        <end position="177"/>
    </location>
</feature>
<accession>A0ABR7N6A3</accession>
<dbReference type="PANTHER" id="PTHR24221:SF654">
    <property type="entry name" value="ATP-BINDING CASSETTE SUB-FAMILY B MEMBER 6"/>
    <property type="match status" value="1"/>
</dbReference>
<evidence type="ECO:0000256" key="4">
    <source>
        <dbReference type="ARBA" id="ARBA00022840"/>
    </source>
</evidence>
<protein>
    <submittedName>
        <fullName evidence="10">ABC transporter ATP-binding protein</fullName>
    </submittedName>
</protein>
<dbReference type="InterPro" id="IPR017871">
    <property type="entry name" value="ABC_transporter-like_CS"/>
</dbReference>
<keyword evidence="5 7" id="KW-1133">Transmembrane helix</keyword>
<feature type="transmembrane region" description="Helical" evidence="7">
    <location>
        <begin position="20"/>
        <end position="43"/>
    </location>
</feature>
<dbReference type="Pfam" id="PF00664">
    <property type="entry name" value="ABC_membrane"/>
    <property type="match status" value="1"/>
</dbReference>
<evidence type="ECO:0000259" key="8">
    <source>
        <dbReference type="PROSITE" id="PS50893"/>
    </source>
</evidence>
<evidence type="ECO:0000256" key="6">
    <source>
        <dbReference type="ARBA" id="ARBA00023136"/>
    </source>
</evidence>
<evidence type="ECO:0000256" key="7">
    <source>
        <dbReference type="SAM" id="Phobius"/>
    </source>
</evidence>
<comment type="caution">
    <text evidence="10">The sequence shown here is derived from an EMBL/GenBank/DDBJ whole genome shotgun (WGS) entry which is preliminary data.</text>
</comment>
<dbReference type="Pfam" id="PF00005">
    <property type="entry name" value="ABC_tran"/>
    <property type="match status" value="1"/>
</dbReference>
<keyword evidence="4 10" id="KW-0067">ATP-binding</keyword>
<proteinExistence type="predicted"/>
<keyword evidence="6 7" id="KW-0472">Membrane</keyword>